<organism evidence="6 7">
    <name type="scientific">Mycolicibacterium chlorophenolicum</name>
    <dbReference type="NCBI Taxonomy" id="37916"/>
    <lineage>
        <taxon>Bacteria</taxon>
        <taxon>Bacillati</taxon>
        <taxon>Actinomycetota</taxon>
        <taxon>Actinomycetes</taxon>
        <taxon>Mycobacteriales</taxon>
        <taxon>Mycobacteriaceae</taxon>
        <taxon>Mycolicibacterium</taxon>
    </lineage>
</organism>
<evidence type="ECO:0000313" key="6">
    <source>
        <dbReference type="EMBL" id="KMO79112.1"/>
    </source>
</evidence>
<dbReference type="EC" id="1.2.98.1" evidence="6"/>
<evidence type="ECO:0000313" key="7">
    <source>
        <dbReference type="Proteomes" id="UP000036513"/>
    </source>
</evidence>
<sequence length="112" mass="12742">MTLNRLVDSVRFTGHIGVVGIFLPQDSNTPDKLEQEGKIAFDMGKFWFKGQKVGTGQANVKHYNRQLRDLIHEGRTKPSWIVSHQLSLDEAPSGYQHFDARDDGWTKVVLHP</sequence>
<dbReference type="Gene3D" id="3.40.50.720">
    <property type="entry name" value="NAD(P)-binding Rossmann-like Domain"/>
    <property type="match status" value="1"/>
</dbReference>
<proteinExistence type="inferred from homology"/>
<evidence type="ECO:0000256" key="1">
    <source>
        <dbReference type="ARBA" id="ARBA00001947"/>
    </source>
</evidence>
<gene>
    <name evidence="6" type="primary">fdm_3</name>
    <name evidence="6" type="ORF">MCHLDSM_01780</name>
</gene>
<keyword evidence="7" id="KW-1185">Reference proteome</keyword>
<protein>
    <submittedName>
        <fullName evidence="6">Formaldehyde dismutase</fullName>
        <ecNumber evidence="6">1.2.98.1</ecNumber>
    </submittedName>
</protein>
<dbReference type="EMBL" id="JYNL01000019">
    <property type="protein sequence ID" value="KMO79112.1"/>
    <property type="molecule type" value="Genomic_DNA"/>
</dbReference>
<dbReference type="SUPFAM" id="SSF51735">
    <property type="entry name" value="NAD(P)-binding Rossmann-fold domains"/>
    <property type="match status" value="1"/>
</dbReference>
<dbReference type="GO" id="GO:0046872">
    <property type="term" value="F:metal ion binding"/>
    <property type="evidence" value="ECO:0007669"/>
    <property type="project" value="UniProtKB-KW"/>
</dbReference>
<evidence type="ECO:0000256" key="3">
    <source>
        <dbReference type="ARBA" id="ARBA00022723"/>
    </source>
</evidence>
<dbReference type="Proteomes" id="UP000036513">
    <property type="component" value="Unassembled WGS sequence"/>
</dbReference>
<dbReference type="STRING" id="37916.MCHLDSM_01780"/>
<name>A0A0J6WBP6_9MYCO</name>
<dbReference type="PANTHER" id="PTHR42813:SF3">
    <property type="entry name" value="GLUTATHIONE-INDEPENDENT FORMALDEHYDE DEHYDROGENASE"/>
    <property type="match status" value="1"/>
</dbReference>
<accession>A0A0J6WBP6</accession>
<dbReference type="Gene3D" id="3.90.180.10">
    <property type="entry name" value="Medium-chain alcohol dehydrogenases, catalytic domain"/>
    <property type="match status" value="1"/>
</dbReference>
<keyword evidence="3" id="KW-0479">Metal-binding</keyword>
<dbReference type="SMR" id="A0A0J6WBP6"/>
<comment type="caution">
    <text evidence="6">The sequence shown here is derived from an EMBL/GenBank/DDBJ whole genome shotgun (WGS) entry which is preliminary data.</text>
</comment>
<evidence type="ECO:0000256" key="5">
    <source>
        <dbReference type="ARBA" id="ARBA00023027"/>
    </source>
</evidence>
<comment type="similarity">
    <text evidence="2">Belongs to the zinc-containing alcohol dehydrogenase family.</text>
</comment>
<keyword evidence="5" id="KW-0520">NAD</keyword>
<evidence type="ECO:0000256" key="4">
    <source>
        <dbReference type="ARBA" id="ARBA00022833"/>
    </source>
</evidence>
<reference evidence="6 7" key="1">
    <citation type="journal article" date="2015" name="Genome Biol. Evol.">
        <title>Characterization of Three Mycobacterium spp. with Potential Use in Bioremediation by Genome Sequencing and Comparative Genomics.</title>
        <authorList>
            <person name="Das S."/>
            <person name="Pettersson B.M."/>
            <person name="Behra P.R."/>
            <person name="Ramesh M."/>
            <person name="Dasgupta S."/>
            <person name="Bhattacharya A."/>
            <person name="Kirsebom L.A."/>
        </authorList>
    </citation>
    <scope>NUCLEOTIDE SEQUENCE [LARGE SCALE GENOMIC DNA]</scope>
    <source>
        <strain evidence="6 7">DSM 43826</strain>
    </source>
</reference>
<dbReference type="GO" id="GO:0047895">
    <property type="term" value="F:formaldehyde dismutase activity"/>
    <property type="evidence" value="ECO:0007669"/>
    <property type="project" value="UniProtKB-EC"/>
</dbReference>
<dbReference type="AlphaFoldDB" id="A0A0J6WBP6"/>
<keyword evidence="6" id="KW-0560">Oxidoreductase</keyword>
<evidence type="ECO:0000256" key="2">
    <source>
        <dbReference type="ARBA" id="ARBA00008072"/>
    </source>
</evidence>
<dbReference type="InterPro" id="IPR036291">
    <property type="entry name" value="NAD(P)-bd_dom_sf"/>
</dbReference>
<dbReference type="PATRIC" id="fig|37916.4.peg.1694"/>
<keyword evidence="4" id="KW-0862">Zinc</keyword>
<comment type="cofactor">
    <cofactor evidence="1">
        <name>Zn(2+)</name>
        <dbReference type="ChEBI" id="CHEBI:29105"/>
    </cofactor>
</comment>
<dbReference type="RefSeq" id="WP_234713921.1">
    <property type="nucleotide sequence ID" value="NZ_JYNL01000019.1"/>
</dbReference>
<dbReference type="PANTHER" id="PTHR42813">
    <property type="entry name" value="ZINC-TYPE ALCOHOL DEHYDROGENASE-LIKE"/>
    <property type="match status" value="1"/>
</dbReference>